<keyword evidence="1" id="KW-1133">Transmembrane helix</keyword>
<keyword evidence="1" id="KW-0812">Transmembrane</keyword>
<evidence type="ECO:0000256" key="1">
    <source>
        <dbReference type="SAM" id="Phobius"/>
    </source>
</evidence>
<protein>
    <submittedName>
        <fullName evidence="2">Uncharacterized protein</fullName>
    </submittedName>
</protein>
<accession>A0A1G2DTC2</accession>
<proteinExistence type="predicted"/>
<name>A0A1G2DTC2_9BACT</name>
<sequence>MPETMPEMVPLPSVEMETVNDASAFGAPKVNEKPAATRKAAKKYTICFSIVAFIRINICVLCAPIVIMLVNTSVGCAFLPAGS</sequence>
<dbReference type="AlphaFoldDB" id="A0A1G2DTC2"/>
<feature type="transmembrane region" description="Helical" evidence="1">
    <location>
        <begin position="46"/>
        <end position="70"/>
    </location>
</feature>
<evidence type="ECO:0000313" key="2">
    <source>
        <dbReference type="EMBL" id="OGZ16914.1"/>
    </source>
</evidence>
<gene>
    <name evidence="2" type="ORF">A3G11_00340</name>
</gene>
<organism evidence="2 3">
    <name type="scientific">Candidatus Lloydbacteria bacterium RIFCSPLOWO2_12_FULL_51_9</name>
    <dbReference type="NCBI Taxonomy" id="1798669"/>
    <lineage>
        <taxon>Bacteria</taxon>
        <taxon>Candidatus Lloydiibacteriota</taxon>
    </lineage>
</organism>
<dbReference type="Proteomes" id="UP000178472">
    <property type="component" value="Unassembled WGS sequence"/>
</dbReference>
<dbReference type="EMBL" id="MHLT01000016">
    <property type="protein sequence ID" value="OGZ16914.1"/>
    <property type="molecule type" value="Genomic_DNA"/>
</dbReference>
<keyword evidence="1" id="KW-0472">Membrane</keyword>
<evidence type="ECO:0000313" key="3">
    <source>
        <dbReference type="Proteomes" id="UP000178472"/>
    </source>
</evidence>
<comment type="caution">
    <text evidence="2">The sequence shown here is derived from an EMBL/GenBank/DDBJ whole genome shotgun (WGS) entry which is preliminary data.</text>
</comment>
<reference evidence="2 3" key="1">
    <citation type="journal article" date="2016" name="Nat. Commun.">
        <title>Thousands of microbial genomes shed light on interconnected biogeochemical processes in an aquifer system.</title>
        <authorList>
            <person name="Anantharaman K."/>
            <person name="Brown C.T."/>
            <person name="Hug L.A."/>
            <person name="Sharon I."/>
            <person name="Castelle C.J."/>
            <person name="Probst A.J."/>
            <person name="Thomas B.C."/>
            <person name="Singh A."/>
            <person name="Wilkins M.J."/>
            <person name="Karaoz U."/>
            <person name="Brodie E.L."/>
            <person name="Williams K.H."/>
            <person name="Hubbard S.S."/>
            <person name="Banfield J.F."/>
        </authorList>
    </citation>
    <scope>NUCLEOTIDE SEQUENCE [LARGE SCALE GENOMIC DNA]</scope>
</reference>